<dbReference type="SUPFAM" id="SSF48150">
    <property type="entry name" value="DNA-glycosylase"/>
    <property type="match status" value="1"/>
</dbReference>
<sequence length="214" mass="24653">MPDEYYNSQILGIISIFDEEFGDIDWWPALPQEIMAGSVLTPQTKWQNVLKALNNLKSSGIYTFEDIAKAPDGTIQECIRCTGFYRMKTERLKAFAGFFCEKSSLPEYWEREDTEAIRRDLLSVKGVGKETADSILCYALARNSFVIDSYTEKICQCAGIPLKKDDLKEAVERVIPQDNSFYKKFHGWFVEYGKKYCNERKCENCAILNLKRQG</sequence>
<dbReference type="Pfam" id="PF00730">
    <property type="entry name" value="HhH-GPD"/>
    <property type="match status" value="1"/>
</dbReference>
<proteinExistence type="predicted"/>
<dbReference type="FunCoup" id="H1YXW0">
    <property type="interactions" value="6"/>
</dbReference>
<dbReference type="AlphaFoldDB" id="H1YXW0"/>
<keyword evidence="6" id="KW-0326">Glycosidase</keyword>
<dbReference type="GO" id="GO:0016798">
    <property type="term" value="F:hydrolase activity, acting on glycosyl bonds"/>
    <property type="evidence" value="ECO:0007669"/>
    <property type="project" value="UniProtKB-KW"/>
</dbReference>
<protein>
    <submittedName>
        <fullName evidence="6">DNA-3-methyladenine glycosylase III</fullName>
        <ecNumber evidence="6">3.2.2.-</ecNumber>
    </submittedName>
</protein>
<dbReference type="STRING" id="937775.Metlim_1858"/>
<dbReference type="PIRSF" id="PIRSF001435">
    <property type="entry name" value="Nth"/>
    <property type="match status" value="1"/>
</dbReference>
<dbReference type="SMART" id="SM00478">
    <property type="entry name" value="ENDO3c"/>
    <property type="match status" value="1"/>
</dbReference>
<evidence type="ECO:0000256" key="1">
    <source>
        <dbReference type="ARBA" id="ARBA00022485"/>
    </source>
</evidence>
<dbReference type="InParanoid" id="H1YXW0"/>
<keyword evidence="2" id="KW-0479">Metal-binding</keyword>
<evidence type="ECO:0000313" key="7">
    <source>
        <dbReference type="Proteomes" id="UP000005741"/>
    </source>
</evidence>
<dbReference type="OrthoDB" id="19248at2157"/>
<dbReference type="GO" id="GO:0046872">
    <property type="term" value="F:metal ion binding"/>
    <property type="evidence" value="ECO:0007669"/>
    <property type="project" value="UniProtKB-KW"/>
</dbReference>
<evidence type="ECO:0000256" key="2">
    <source>
        <dbReference type="ARBA" id="ARBA00022723"/>
    </source>
</evidence>
<dbReference type="GO" id="GO:0006284">
    <property type="term" value="P:base-excision repair"/>
    <property type="evidence" value="ECO:0007669"/>
    <property type="project" value="InterPro"/>
</dbReference>
<dbReference type="Gene3D" id="1.10.1670.10">
    <property type="entry name" value="Helix-hairpin-Helix base-excision DNA repair enzymes (C-terminal)"/>
    <property type="match status" value="1"/>
</dbReference>
<evidence type="ECO:0000313" key="6">
    <source>
        <dbReference type="EMBL" id="EHQ35959.1"/>
    </source>
</evidence>
<keyword evidence="6" id="KW-0378">Hydrolase</keyword>
<dbReference type="EMBL" id="CM001436">
    <property type="protein sequence ID" value="EHQ35959.1"/>
    <property type="molecule type" value="Genomic_DNA"/>
</dbReference>
<dbReference type="EC" id="3.2.2.-" evidence="6"/>
<organism evidence="6 7">
    <name type="scientific">Methanoplanus limicola DSM 2279</name>
    <dbReference type="NCBI Taxonomy" id="937775"/>
    <lineage>
        <taxon>Archaea</taxon>
        <taxon>Methanobacteriati</taxon>
        <taxon>Methanobacteriota</taxon>
        <taxon>Stenosarchaea group</taxon>
        <taxon>Methanomicrobia</taxon>
        <taxon>Methanomicrobiales</taxon>
        <taxon>Methanomicrobiaceae</taxon>
        <taxon>Methanoplanus</taxon>
    </lineage>
</organism>
<dbReference type="Proteomes" id="UP000005741">
    <property type="component" value="Chromosome"/>
</dbReference>
<keyword evidence="4" id="KW-0411">Iron-sulfur</keyword>
<dbReference type="HOGENOM" id="CLU_012862_6_0_2"/>
<evidence type="ECO:0000256" key="3">
    <source>
        <dbReference type="ARBA" id="ARBA00023004"/>
    </source>
</evidence>
<gene>
    <name evidence="6" type="ORF">Metlim_1858</name>
</gene>
<dbReference type="PANTHER" id="PTHR10359:SF19">
    <property type="entry name" value="DNA REPAIR GLYCOSYLASE MJ1434-RELATED"/>
    <property type="match status" value="1"/>
</dbReference>
<keyword evidence="1" id="KW-0004">4Fe-4S</keyword>
<reference evidence="6 7" key="1">
    <citation type="submission" date="2011-10" db="EMBL/GenBank/DDBJ databases">
        <title>The Improved High-Quality Draft genome of Methanoplanus limicola DSM 2279.</title>
        <authorList>
            <consortium name="US DOE Joint Genome Institute (JGI-PGF)"/>
            <person name="Lucas S."/>
            <person name="Copeland A."/>
            <person name="Lapidus A."/>
            <person name="Glavina del Rio T."/>
            <person name="Dalin E."/>
            <person name="Tice H."/>
            <person name="Bruce D."/>
            <person name="Goodwin L."/>
            <person name="Pitluck S."/>
            <person name="Peters L."/>
            <person name="Mikhailova N."/>
            <person name="Lu M."/>
            <person name="Kyrpides N."/>
            <person name="Mavromatis K."/>
            <person name="Ivanova N."/>
            <person name="Markowitz V."/>
            <person name="Cheng J.-F."/>
            <person name="Hugenholtz P."/>
            <person name="Woyke T."/>
            <person name="Wu D."/>
            <person name="Wirth R."/>
            <person name="Brambilla E.-M."/>
            <person name="Klenk H.-P."/>
            <person name="Eisen J.A."/>
        </authorList>
    </citation>
    <scope>NUCLEOTIDE SEQUENCE [LARGE SCALE GENOMIC DNA]</scope>
    <source>
        <strain evidence="6 7">DSM 2279</strain>
    </source>
</reference>
<dbReference type="InterPro" id="IPR011257">
    <property type="entry name" value="DNA_glycosylase"/>
</dbReference>
<accession>H1YXW0</accession>
<dbReference type="InterPro" id="IPR003265">
    <property type="entry name" value="HhH-GPD_domain"/>
</dbReference>
<keyword evidence="7" id="KW-1185">Reference proteome</keyword>
<dbReference type="InterPro" id="IPR023170">
    <property type="entry name" value="HhH_base_excis_C"/>
</dbReference>
<keyword evidence="3" id="KW-0408">Iron</keyword>
<dbReference type="CDD" id="cd00056">
    <property type="entry name" value="ENDO3c"/>
    <property type="match status" value="1"/>
</dbReference>
<feature type="domain" description="HhH-GPD" evidence="5">
    <location>
        <begin position="40"/>
        <end position="195"/>
    </location>
</feature>
<evidence type="ECO:0000259" key="5">
    <source>
        <dbReference type="SMART" id="SM00478"/>
    </source>
</evidence>
<dbReference type="PANTHER" id="PTHR10359">
    <property type="entry name" value="A/G-SPECIFIC ADENINE GLYCOSYLASE/ENDONUCLEASE III"/>
    <property type="match status" value="1"/>
</dbReference>
<name>H1YXW0_9EURY</name>
<dbReference type="Gene3D" id="1.10.340.30">
    <property type="entry name" value="Hypothetical protein, domain 2"/>
    <property type="match status" value="1"/>
</dbReference>
<evidence type="ECO:0000256" key="4">
    <source>
        <dbReference type="ARBA" id="ARBA00023014"/>
    </source>
</evidence>
<dbReference type="GO" id="GO:0051539">
    <property type="term" value="F:4 iron, 4 sulfur cluster binding"/>
    <property type="evidence" value="ECO:0007669"/>
    <property type="project" value="UniProtKB-KW"/>
</dbReference>